<dbReference type="InterPro" id="IPR009061">
    <property type="entry name" value="DNA-bd_dom_put_sf"/>
</dbReference>
<organism evidence="1 2">
    <name type="scientific">Aliarcobacter butzleri</name>
    <dbReference type="NCBI Taxonomy" id="28197"/>
    <lineage>
        <taxon>Bacteria</taxon>
        <taxon>Pseudomonadati</taxon>
        <taxon>Campylobacterota</taxon>
        <taxon>Epsilonproteobacteria</taxon>
        <taxon>Campylobacterales</taxon>
        <taxon>Arcobacteraceae</taxon>
        <taxon>Aliarcobacter</taxon>
    </lineage>
</organism>
<sequence>MATIVDNIQQRYKKSLLSKKEAARELNISIATLDRLRAQGLIKSKKIKGGVFFTINELASFIGE</sequence>
<reference evidence="1" key="1">
    <citation type="journal article" date="2023" name="Antibiotics">
        <title>Genomic Characterization of Antibiotic-Resistant Campylobacterales Isolated from Chilean Poultry Meat.</title>
        <authorList>
            <person name="Concha-Toloza M."/>
            <person name="Lopez-Cantillo M."/>
            <person name="Molina-Mora J.A."/>
            <person name="Collado L."/>
        </authorList>
    </citation>
    <scope>NUCLEOTIDE SEQUENCE</scope>
    <source>
        <strain evidence="1">FR1p273A</strain>
    </source>
</reference>
<proteinExistence type="predicted"/>
<name>A0AAW6VRY5_9BACT</name>
<gene>
    <name evidence="1" type="ORF">PT520_11835</name>
</gene>
<comment type="caution">
    <text evidence="1">The sequence shown here is derived from an EMBL/GenBank/DDBJ whole genome shotgun (WGS) entry which is preliminary data.</text>
</comment>
<evidence type="ECO:0000313" key="1">
    <source>
        <dbReference type="EMBL" id="MDK2063207.1"/>
    </source>
</evidence>
<dbReference type="AlphaFoldDB" id="A0AAW6VRY5"/>
<dbReference type="EMBL" id="JAQTJH010000023">
    <property type="protein sequence ID" value="MDK2063207.1"/>
    <property type="molecule type" value="Genomic_DNA"/>
</dbReference>
<protein>
    <submittedName>
        <fullName evidence="1">Helix-turn-helix domain-containing protein</fullName>
    </submittedName>
</protein>
<accession>A0AAW6VRY5</accession>
<reference evidence="1" key="2">
    <citation type="submission" date="2023-02" db="EMBL/GenBank/DDBJ databases">
        <authorList>
            <person name="Concha-Toloza M."/>
            <person name="Lopez-Cantillo M."/>
            <person name="Molina-Mora J."/>
            <person name="Collado L."/>
        </authorList>
    </citation>
    <scope>NUCLEOTIDE SEQUENCE</scope>
    <source>
        <strain evidence="1">FR1p273A</strain>
    </source>
</reference>
<evidence type="ECO:0000313" key="2">
    <source>
        <dbReference type="Proteomes" id="UP001237843"/>
    </source>
</evidence>
<dbReference type="Proteomes" id="UP001237843">
    <property type="component" value="Unassembled WGS sequence"/>
</dbReference>
<dbReference type="SUPFAM" id="SSF46955">
    <property type="entry name" value="Putative DNA-binding domain"/>
    <property type="match status" value="1"/>
</dbReference>
<dbReference type="RefSeq" id="WP_237928392.1">
    <property type="nucleotide sequence ID" value="NZ_JAKKPD010000003.1"/>
</dbReference>